<dbReference type="Gene3D" id="2.60.40.2880">
    <property type="entry name" value="MmpS1-5, C-terminal soluble domain"/>
    <property type="match status" value="1"/>
</dbReference>
<protein>
    <recommendedName>
        <fullName evidence="4">Secreted protein</fullName>
    </recommendedName>
</protein>
<keyword evidence="3" id="KW-1185">Reference proteome</keyword>
<proteinExistence type="predicted"/>
<sequence length="212" mass="21613">MNSTKLIPLSAALMAAAALTPAPVSAQPFGPDTCISGFVWREAAPGDNVCVTPATRDATAAQNAQAVANRDPNGAFGSNSCKQGFVWREAFDGDVVCVTPDVRAATKADNAQAASRKVGTQAPPAASAQLRSVLFEVTGTGTVYSIDLDPGGRLPEGTTAPFHQTTAIGPDVSLLQVVVVTKSGSQGCRITVDDTVVAEVAPGDAAHCTAYL</sequence>
<dbReference type="InterPro" id="IPR038468">
    <property type="entry name" value="MmpS_C"/>
</dbReference>
<feature type="signal peptide" evidence="1">
    <location>
        <begin position="1"/>
        <end position="26"/>
    </location>
</feature>
<dbReference type="Proteomes" id="UP001140293">
    <property type="component" value="Unassembled WGS sequence"/>
</dbReference>
<dbReference type="AlphaFoldDB" id="A0A9X2YMJ6"/>
<organism evidence="2 3">
    <name type="scientific">[Mycobacterium] manitobense</name>
    <dbReference type="NCBI Taxonomy" id="190147"/>
    <lineage>
        <taxon>Bacteria</taxon>
        <taxon>Bacillati</taxon>
        <taxon>Actinomycetota</taxon>
        <taxon>Actinomycetes</taxon>
        <taxon>Mycobacteriales</taxon>
        <taxon>Mycobacteriaceae</taxon>
        <taxon>Mycolicibacterium</taxon>
    </lineage>
</organism>
<reference evidence="2" key="1">
    <citation type="submission" date="2020-07" db="EMBL/GenBank/DDBJ databases">
        <authorList>
            <person name="Pettersson B.M.F."/>
            <person name="Behra P.R.K."/>
            <person name="Ramesh M."/>
            <person name="Das S."/>
            <person name="Dasgupta S."/>
            <person name="Kirsebom L.A."/>
        </authorList>
    </citation>
    <scope>NUCLEOTIDE SEQUENCE</scope>
    <source>
        <strain evidence="2">DSM 44615</strain>
    </source>
</reference>
<evidence type="ECO:0000313" key="3">
    <source>
        <dbReference type="Proteomes" id="UP001140293"/>
    </source>
</evidence>
<evidence type="ECO:0000256" key="1">
    <source>
        <dbReference type="SAM" id="SignalP"/>
    </source>
</evidence>
<feature type="chain" id="PRO_5040935916" description="Secreted protein" evidence="1">
    <location>
        <begin position="27"/>
        <end position="212"/>
    </location>
</feature>
<dbReference type="RefSeq" id="WP_264012689.1">
    <property type="nucleotide sequence ID" value="NZ_JACKSJ010000088.1"/>
</dbReference>
<name>A0A9X2YMJ6_9MYCO</name>
<evidence type="ECO:0000313" key="2">
    <source>
        <dbReference type="EMBL" id="MCV7170499.1"/>
    </source>
</evidence>
<gene>
    <name evidence="2" type="ORF">H7I41_11290</name>
</gene>
<accession>A0A9X2YMJ6</accession>
<dbReference type="EMBL" id="JACKSJ010000088">
    <property type="protein sequence ID" value="MCV7170499.1"/>
    <property type="molecule type" value="Genomic_DNA"/>
</dbReference>
<evidence type="ECO:0008006" key="4">
    <source>
        <dbReference type="Google" id="ProtNLM"/>
    </source>
</evidence>
<keyword evidence="1" id="KW-0732">Signal</keyword>
<reference evidence="2" key="2">
    <citation type="journal article" date="2022" name="BMC Genomics">
        <title>Comparative genome analysis of mycobacteria focusing on tRNA and non-coding RNA.</title>
        <authorList>
            <person name="Behra P.R.K."/>
            <person name="Pettersson B.M.F."/>
            <person name="Ramesh M."/>
            <person name="Das S."/>
            <person name="Dasgupta S."/>
            <person name="Kirsebom L.A."/>
        </authorList>
    </citation>
    <scope>NUCLEOTIDE SEQUENCE</scope>
    <source>
        <strain evidence="2">DSM 44615</strain>
    </source>
</reference>
<comment type="caution">
    <text evidence="2">The sequence shown here is derived from an EMBL/GenBank/DDBJ whole genome shotgun (WGS) entry which is preliminary data.</text>
</comment>